<feature type="chain" id="PRO_5044692519" description="DUF11 domain-containing protein" evidence="2">
    <location>
        <begin position="38"/>
        <end position="647"/>
    </location>
</feature>
<reference evidence="6" key="2">
    <citation type="submission" date="2021-02" db="EMBL/GenBank/DDBJ databases">
        <title>Whole genome shotgun sequence of Actinocatenispora sp. strain NUM-2625.</title>
        <authorList>
            <person name="Oyunbileg N."/>
            <person name="Iizaka Y."/>
            <person name="Davaapurev BO."/>
            <person name="Fukumoto A."/>
            <person name="Batkhuu J."/>
            <person name="Anzai Y."/>
        </authorList>
    </citation>
    <scope>NUCLEOTIDE SEQUENCE</scope>
    <source>
        <strain evidence="6">NUM-2625</strain>
    </source>
</reference>
<dbReference type="PANTHER" id="PTHR34819:SF3">
    <property type="entry name" value="CELL SURFACE PROTEIN"/>
    <property type="match status" value="1"/>
</dbReference>
<keyword evidence="2" id="KW-0732">Signal</keyword>
<feature type="compositionally biased region" description="Low complexity" evidence="1">
    <location>
        <begin position="36"/>
        <end position="50"/>
    </location>
</feature>
<accession>A0A8J4EP87</accession>
<dbReference type="AlphaFoldDB" id="A0A8J4EP87"/>
<feature type="domain" description="DUF7507" evidence="3">
    <location>
        <begin position="532"/>
        <end position="630"/>
    </location>
</feature>
<dbReference type="InterPro" id="IPR051172">
    <property type="entry name" value="Chlamydia_OmcB"/>
</dbReference>
<organism evidence="6 7">
    <name type="scientific">Actinocatenispora comari</name>
    <dbReference type="NCBI Taxonomy" id="2807577"/>
    <lineage>
        <taxon>Bacteria</taxon>
        <taxon>Bacillati</taxon>
        <taxon>Actinomycetota</taxon>
        <taxon>Actinomycetes</taxon>
        <taxon>Micromonosporales</taxon>
        <taxon>Micromonosporaceae</taxon>
        <taxon>Actinocatenispora</taxon>
    </lineage>
</organism>
<dbReference type="PANTHER" id="PTHR34819">
    <property type="entry name" value="LARGE CYSTEINE-RICH PERIPLASMIC PROTEIN OMCB"/>
    <property type="match status" value="1"/>
</dbReference>
<dbReference type="Gene3D" id="2.60.40.10">
    <property type="entry name" value="Immunoglobulins"/>
    <property type="match status" value="1"/>
</dbReference>
<evidence type="ECO:0008006" key="8">
    <source>
        <dbReference type="Google" id="ProtNLM"/>
    </source>
</evidence>
<evidence type="ECO:0000313" key="5">
    <source>
        <dbReference type="EMBL" id="GIL24785.1"/>
    </source>
</evidence>
<evidence type="ECO:0000256" key="1">
    <source>
        <dbReference type="SAM" id="MobiDB-lite"/>
    </source>
</evidence>
<dbReference type="GO" id="GO:0005975">
    <property type="term" value="P:carbohydrate metabolic process"/>
    <property type="evidence" value="ECO:0007669"/>
    <property type="project" value="UniProtKB-ARBA"/>
</dbReference>
<reference evidence="7" key="1">
    <citation type="journal article" date="2021" name="Int. J. Syst. Evol. Microbiol.">
        <title>Actinocatenispora comari sp. nov., an endophytic actinomycete isolated from aerial parts of Comarum salesowianum.</title>
        <authorList>
            <person name="Oyunbileg N."/>
            <person name="Iizaka Y."/>
            <person name="Hamada M."/>
            <person name="Davaapurev B.O."/>
            <person name="Fukumoto A."/>
            <person name="Tsetseg B."/>
            <person name="Kato F."/>
            <person name="Tamura T."/>
            <person name="Batkhuu J."/>
            <person name="Anzai Y."/>
        </authorList>
    </citation>
    <scope>NUCLEOTIDE SEQUENCE [LARGE SCALE GENOMIC DNA]</scope>
    <source>
        <strain evidence="7">NUM-2625</strain>
    </source>
</reference>
<feature type="region of interest" description="Disordered" evidence="1">
    <location>
        <begin position="36"/>
        <end position="63"/>
    </location>
</feature>
<keyword evidence="7" id="KW-1185">Reference proteome</keyword>
<dbReference type="EMBL" id="BOPO01000124">
    <property type="protein sequence ID" value="GIL30578.1"/>
    <property type="molecule type" value="Genomic_DNA"/>
</dbReference>
<evidence type="ECO:0000259" key="3">
    <source>
        <dbReference type="Pfam" id="PF24346"/>
    </source>
</evidence>
<dbReference type="Proteomes" id="UP000614996">
    <property type="component" value="Unassembled WGS sequence"/>
</dbReference>
<dbReference type="Pfam" id="PF25564">
    <property type="entry name" value="DUF7933"/>
    <property type="match status" value="1"/>
</dbReference>
<feature type="signal peptide" evidence="2">
    <location>
        <begin position="1"/>
        <end position="37"/>
    </location>
</feature>
<sequence length="647" mass="66506">MSRTLTRFGRTRVAALGCALLTAAVACVASHPAPASAAPAVASPETAPGSPGTPQPPTPVFTEDFENRQSALPIRLDDYTGTAGTTYTADPAWLVNCNGWIAAFDDPPGSDPSVAPQVRDCTPATGGPGTPGVTAWNRVRQLSRAIGDLNGSAVPSANHAVSAYTNGSVNSGNPGPDKVEFQTENPVPVTANGRFLTFSVNAAETSCDANHNHALLNYYLVDGTTSIPVTNRPIDPCTSGTEVEPGYFAGTFTGDAPLLFTGTEVGIKMINGQGSGNGNDHSFDDIRLLDVTPQLDKSFDPDRTGVGGSSLLTFTITNTDDLLAKDGWSFTDTLPPGLTLTTPADASTDCPAGTVSADDGGSTISLTGGALSAGQASCTVTARVTSSTAGTYTNDGSNITDSTGVNPPGSADVTFVPPAQGGIGLTKSATPSSFSAAGQVIRYTYHVTNTGDVPLTSVDVVDELAGVSDVSCPRSTLEPGESQDCTATYTITQDDVDRGSVTNVATAQGVPPGATEPLVSAPAEVTVRAVAKPAITIRKSVDPTTYGEVGQLLHYRYQVTNTGNVRLDRITVPDHRPGMSTVRCPQTTLAPGKAMTCTATYRITAADLRAQYVRNSARAQGYPPGSRTPVRSAPSAATAYAQVPVTG</sequence>
<evidence type="ECO:0000313" key="6">
    <source>
        <dbReference type="EMBL" id="GIL30578.1"/>
    </source>
</evidence>
<dbReference type="RefSeq" id="WP_207122411.1">
    <property type="nucleotide sequence ID" value="NZ_BOPO01000001.1"/>
</dbReference>
<feature type="domain" description="DUF7933" evidence="4">
    <location>
        <begin position="293"/>
        <end position="408"/>
    </location>
</feature>
<dbReference type="PROSITE" id="PS51257">
    <property type="entry name" value="PROKAR_LIPOPROTEIN"/>
    <property type="match status" value="1"/>
</dbReference>
<dbReference type="InterPro" id="IPR057693">
    <property type="entry name" value="DUF7933"/>
</dbReference>
<dbReference type="Pfam" id="PF24346">
    <property type="entry name" value="DUF7507"/>
    <property type="match status" value="2"/>
</dbReference>
<dbReference type="EMBL" id="BOPO01000001">
    <property type="protein sequence ID" value="GIL24785.1"/>
    <property type="molecule type" value="Genomic_DNA"/>
</dbReference>
<dbReference type="InterPro" id="IPR013783">
    <property type="entry name" value="Ig-like_fold"/>
</dbReference>
<proteinExistence type="predicted"/>
<feature type="domain" description="DUF7507" evidence="3">
    <location>
        <begin position="422"/>
        <end position="515"/>
    </location>
</feature>
<evidence type="ECO:0000256" key="2">
    <source>
        <dbReference type="SAM" id="SignalP"/>
    </source>
</evidence>
<comment type="caution">
    <text evidence="6">The sequence shown here is derived from an EMBL/GenBank/DDBJ whole genome shotgun (WGS) entry which is preliminary data.</text>
</comment>
<evidence type="ECO:0000313" key="7">
    <source>
        <dbReference type="Proteomes" id="UP000614996"/>
    </source>
</evidence>
<gene>
    <name evidence="5" type="ORF">NUM_00400</name>
    <name evidence="6" type="ORF">NUM_58320</name>
</gene>
<dbReference type="InterPro" id="IPR055354">
    <property type="entry name" value="DUF7507"/>
</dbReference>
<dbReference type="NCBIfam" id="TIGR01451">
    <property type="entry name" value="B_ant_repeat"/>
    <property type="match status" value="1"/>
</dbReference>
<evidence type="ECO:0000259" key="4">
    <source>
        <dbReference type="Pfam" id="PF25564"/>
    </source>
</evidence>
<name>A0A8J4EP87_9ACTN</name>
<protein>
    <recommendedName>
        <fullName evidence="8">DUF11 domain-containing protein</fullName>
    </recommendedName>
</protein>
<dbReference type="InterPro" id="IPR047589">
    <property type="entry name" value="DUF11_rpt"/>
</dbReference>